<feature type="transmembrane region" description="Helical" evidence="1">
    <location>
        <begin position="32"/>
        <end position="59"/>
    </location>
</feature>
<keyword evidence="1" id="KW-0812">Transmembrane</keyword>
<dbReference type="Proteomes" id="UP001212841">
    <property type="component" value="Unassembled WGS sequence"/>
</dbReference>
<dbReference type="EMBL" id="JADGJD010003239">
    <property type="protein sequence ID" value="KAJ3024713.1"/>
    <property type="molecule type" value="Genomic_DNA"/>
</dbReference>
<feature type="transmembrane region" description="Helical" evidence="1">
    <location>
        <begin position="71"/>
        <end position="91"/>
    </location>
</feature>
<evidence type="ECO:0000313" key="3">
    <source>
        <dbReference type="Proteomes" id="UP001212841"/>
    </source>
</evidence>
<name>A0AAD5WYC3_9FUNG</name>
<protein>
    <submittedName>
        <fullName evidence="2">Uncharacterized protein</fullName>
    </submittedName>
</protein>
<sequence length="116" mass="12534">MTLLSLDSFLTPPPGPRPDATTTITNSINWALLAYLFGIFITLAGVSTTPLTSSLYSLFTPLLKPTPPNKFITTISFTTICLVVCLVFTSVPSVVLLTPLVKDVSGISREGEDRTW</sequence>
<proteinExistence type="predicted"/>
<keyword evidence="3" id="KW-1185">Reference proteome</keyword>
<feature type="non-terminal residue" evidence="2">
    <location>
        <position position="116"/>
    </location>
</feature>
<evidence type="ECO:0000313" key="2">
    <source>
        <dbReference type="EMBL" id="KAJ3024713.1"/>
    </source>
</evidence>
<dbReference type="AlphaFoldDB" id="A0AAD5WYC3"/>
<reference evidence="2" key="1">
    <citation type="submission" date="2020-05" db="EMBL/GenBank/DDBJ databases">
        <title>Phylogenomic resolution of chytrid fungi.</title>
        <authorList>
            <person name="Stajich J.E."/>
            <person name="Amses K."/>
            <person name="Simmons R."/>
            <person name="Seto K."/>
            <person name="Myers J."/>
            <person name="Bonds A."/>
            <person name="Quandt C.A."/>
            <person name="Barry K."/>
            <person name="Liu P."/>
            <person name="Grigoriev I."/>
            <person name="Longcore J.E."/>
            <person name="James T.Y."/>
        </authorList>
    </citation>
    <scope>NUCLEOTIDE SEQUENCE</scope>
    <source>
        <strain evidence="2">JEL0318</strain>
    </source>
</reference>
<gene>
    <name evidence="2" type="ORF">HK097_006864</name>
</gene>
<keyword evidence="1" id="KW-1133">Transmembrane helix</keyword>
<keyword evidence="1" id="KW-0472">Membrane</keyword>
<accession>A0AAD5WYC3</accession>
<organism evidence="2 3">
    <name type="scientific">Rhizophlyctis rosea</name>
    <dbReference type="NCBI Taxonomy" id="64517"/>
    <lineage>
        <taxon>Eukaryota</taxon>
        <taxon>Fungi</taxon>
        <taxon>Fungi incertae sedis</taxon>
        <taxon>Chytridiomycota</taxon>
        <taxon>Chytridiomycota incertae sedis</taxon>
        <taxon>Chytridiomycetes</taxon>
        <taxon>Rhizophlyctidales</taxon>
        <taxon>Rhizophlyctidaceae</taxon>
        <taxon>Rhizophlyctis</taxon>
    </lineage>
</organism>
<comment type="caution">
    <text evidence="2">The sequence shown here is derived from an EMBL/GenBank/DDBJ whole genome shotgun (WGS) entry which is preliminary data.</text>
</comment>
<evidence type="ECO:0000256" key="1">
    <source>
        <dbReference type="SAM" id="Phobius"/>
    </source>
</evidence>